<reference evidence="1" key="2">
    <citation type="journal article" date="2015" name="Data Brief">
        <title>Shoot transcriptome of the giant reed, Arundo donax.</title>
        <authorList>
            <person name="Barrero R.A."/>
            <person name="Guerrero F.D."/>
            <person name="Moolhuijzen P."/>
            <person name="Goolsby J.A."/>
            <person name="Tidwell J."/>
            <person name="Bellgard S.E."/>
            <person name="Bellgard M.I."/>
        </authorList>
    </citation>
    <scope>NUCLEOTIDE SEQUENCE</scope>
    <source>
        <tissue evidence="1">Shoot tissue taken approximately 20 cm above the soil surface</tissue>
    </source>
</reference>
<proteinExistence type="predicted"/>
<dbReference type="AlphaFoldDB" id="A0A0A8ZJD4"/>
<dbReference type="EMBL" id="GBRH01258401">
    <property type="protein sequence ID" value="JAD39494.1"/>
    <property type="molecule type" value="Transcribed_RNA"/>
</dbReference>
<organism evidence="1">
    <name type="scientific">Arundo donax</name>
    <name type="common">Giant reed</name>
    <name type="synonym">Donax arundinaceus</name>
    <dbReference type="NCBI Taxonomy" id="35708"/>
    <lineage>
        <taxon>Eukaryota</taxon>
        <taxon>Viridiplantae</taxon>
        <taxon>Streptophyta</taxon>
        <taxon>Embryophyta</taxon>
        <taxon>Tracheophyta</taxon>
        <taxon>Spermatophyta</taxon>
        <taxon>Magnoliopsida</taxon>
        <taxon>Liliopsida</taxon>
        <taxon>Poales</taxon>
        <taxon>Poaceae</taxon>
        <taxon>PACMAD clade</taxon>
        <taxon>Arundinoideae</taxon>
        <taxon>Arundineae</taxon>
        <taxon>Arundo</taxon>
    </lineage>
</organism>
<sequence>MNHLLEVWQNFILSLLRGGLRAKKLDAPQVSSHCSATCILMNQCIQLIY</sequence>
<evidence type="ECO:0000313" key="1">
    <source>
        <dbReference type="EMBL" id="JAD39494.1"/>
    </source>
</evidence>
<accession>A0A0A8ZJD4</accession>
<protein>
    <submittedName>
        <fullName evidence="1">Uncharacterized protein</fullName>
    </submittedName>
</protein>
<name>A0A0A8ZJD4_ARUDO</name>
<reference evidence="1" key="1">
    <citation type="submission" date="2014-09" db="EMBL/GenBank/DDBJ databases">
        <authorList>
            <person name="Magalhaes I.L.F."/>
            <person name="Oliveira U."/>
            <person name="Santos F.R."/>
            <person name="Vidigal T.H.D.A."/>
            <person name="Brescovit A.D."/>
            <person name="Santos A.J."/>
        </authorList>
    </citation>
    <scope>NUCLEOTIDE SEQUENCE</scope>
    <source>
        <tissue evidence="1">Shoot tissue taken approximately 20 cm above the soil surface</tissue>
    </source>
</reference>